<sequence length="467" mass="51192">MNTTLQSGVLSPTEPSGTYDGIPQAVFDVTSVYLGLLTFFGIFNNGLVLVLYTRYKTLRNPVNLFLINISVGDLSVSVLGSPFTFAANVARRWIFSAGGCTWYAFIVTVCDSRRCIVEEENKLEGTEQIVSLAAVSVHRCCLVVRPFTAQKMTLRWALIFISMTWAYSLIVSLPPAMGWNSYVLEGTGTACSVDWTSSDPGDSSYIIFIFVMVLVIPLSLIVGSYTLLLYAVKKIASSEAARSSQHKADKKVTIMVVVMITCFLVAWTPYSAFSLYVTASKDNTISPVAASVPAMFAKACTVYNPIIYFLLNQQFKDALIDMMCCGRNPFANDDNQDNTPRTQAARREASRTGGVTGATVRRGRQEISASMDTQMSEVGVTPAMQRRHIKIADWGAKGSMEDQPGEEKKEEGAATAGVTETPVEAFRVDEKASDELPAKKEVVKKHSRGFHKSSKICPVEQPDVEEV</sequence>
<proteinExistence type="predicted"/>
<evidence type="ECO:0000313" key="16">
    <source>
        <dbReference type="RefSeq" id="XP_022096382.1"/>
    </source>
</evidence>
<feature type="compositionally biased region" description="Low complexity" evidence="12">
    <location>
        <begin position="351"/>
        <end position="360"/>
    </location>
</feature>
<dbReference type="GO" id="GO:0016020">
    <property type="term" value="C:membrane"/>
    <property type="evidence" value="ECO:0007669"/>
    <property type="project" value="UniProtKB-SubCell"/>
</dbReference>
<evidence type="ECO:0000256" key="2">
    <source>
        <dbReference type="ARBA" id="ARBA00022543"/>
    </source>
</evidence>
<keyword evidence="4 13" id="KW-0812">Transmembrane</keyword>
<name>A0A8B7YUJ8_ACAPL</name>
<feature type="region of interest" description="Disordered" evidence="12">
    <location>
        <begin position="397"/>
        <end position="421"/>
    </location>
</feature>
<evidence type="ECO:0000256" key="7">
    <source>
        <dbReference type="ARBA" id="ARBA00022991"/>
    </source>
</evidence>
<dbReference type="Gene3D" id="1.20.1070.10">
    <property type="entry name" value="Rhodopsin 7-helix transmembrane proteins"/>
    <property type="match status" value="1"/>
</dbReference>
<dbReference type="AlphaFoldDB" id="A0A8B7YUJ8"/>
<dbReference type="OMA" id="CFRQLFH"/>
<feature type="compositionally biased region" description="Basic residues" evidence="12">
    <location>
        <begin position="444"/>
        <end position="454"/>
    </location>
</feature>
<dbReference type="Proteomes" id="UP000694845">
    <property type="component" value="Unplaced"/>
</dbReference>
<keyword evidence="8" id="KW-0297">G-protein coupled receptor</keyword>
<keyword evidence="6 13" id="KW-1133">Transmembrane helix</keyword>
<feature type="transmembrane region" description="Helical" evidence="13">
    <location>
        <begin position="290"/>
        <end position="311"/>
    </location>
</feature>
<evidence type="ECO:0000256" key="8">
    <source>
        <dbReference type="ARBA" id="ARBA00023040"/>
    </source>
</evidence>
<dbReference type="CDD" id="cd14969">
    <property type="entry name" value="7tmA_Opsins_type2_animals"/>
    <property type="match status" value="1"/>
</dbReference>
<dbReference type="PANTHER" id="PTHR24240">
    <property type="entry name" value="OPSIN"/>
    <property type="match status" value="1"/>
</dbReference>
<dbReference type="GO" id="GO:0009881">
    <property type="term" value="F:photoreceptor activity"/>
    <property type="evidence" value="ECO:0007669"/>
    <property type="project" value="UniProtKB-KW"/>
</dbReference>
<feature type="region of interest" description="Disordered" evidence="12">
    <location>
        <begin position="330"/>
        <end position="371"/>
    </location>
</feature>
<dbReference type="PRINTS" id="PR00237">
    <property type="entry name" value="GPCRRHODOPSN"/>
</dbReference>
<keyword evidence="7" id="KW-0157">Chromophore</keyword>
<dbReference type="PROSITE" id="PS50262">
    <property type="entry name" value="G_PROTEIN_RECEP_F1_2"/>
    <property type="match status" value="1"/>
</dbReference>
<evidence type="ECO:0000313" key="15">
    <source>
        <dbReference type="Proteomes" id="UP000694845"/>
    </source>
</evidence>
<reference evidence="16" key="1">
    <citation type="submission" date="2025-08" db="UniProtKB">
        <authorList>
            <consortium name="RefSeq"/>
        </authorList>
    </citation>
    <scope>IDENTIFICATION</scope>
</reference>
<feature type="transmembrane region" description="Helical" evidence="13">
    <location>
        <begin position="154"/>
        <end position="173"/>
    </location>
</feature>
<gene>
    <name evidence="16" type="primary">LOC110982350</name>
</gene>
<keyword evidence="3" id="KW-0716">Sensory transduction</keyword>
<comment type="subcellular location">
    <subcellularLocation>
        <location evidence="1">Membrane</location>
        <topology evidence="1">Multi-pass membrane protein</topology>
    </subcellularLocation>
</comment>
<keyword evidence="5" id="KW-0681">Retinal protein</keyword>
<dbReference type="OrthoDB" id="2101615at2759"/>
<accession>A0A8B7YUJ8</accession>
<feature type="transmembrane region" description="Helical" evidence="13">
    <location>
        <begin position="32"/>
        <end position="52"/>
    </location>
</feature>
<evidence type="ECO:0000256" key="3">
    <source>
        <dbReference type="ARBA" id="ARBA00022606"/>
    </source>
</evidence>
<evidence type="ECO:0000256" key="11">
    <source>
        <dbReference type="ARBA" id="ARBA00023224"/>
    </source>
</evidence>
<evidence type="ECO:0000256" key="12">
    <source>
        <dbReference type="SAM" id="MobiDB-lite"/>
    </source>
</evidence>
<evidence type="ECO:0000256" key="10">
    <source>
        <dbReference type="ARBA" id="ARBA00023170"/>
    </source>
</evidence>
<evidence type="ECO:0000256" key="1">
    <source>
        <dbReference type="ARBA" id="ARBA00004141"/>
    </source>
</evidence>
<keyword evidence="11" id="KW-0807">Transducer</keyword>
<evidence type="ECO:0000256" key="5">
    <source>
        <dbReference type="ARBA" id="ARBA00022925"/>
    </source>
</evidence>
<evidence type="ECO:0000259" key="14">
    <source>
        <dbReference type="PROSITE" id="PS50262"/>
    </source>
</evidence>
<feature type="transmembrane region" description="Helical" evidence="13">
    <location>
        <begin position="252"/>
        <end position="270"/>
    </location>
</feature>
<dbReference type="RefSeq" id="XP_022096382.1">
    <property type="nucleotide sequence ID" value="XM_022240690.1"/>
</dbReference>
<feature type="transmembrane region" description="Helical" evidence="13">
    <location>
        <begin position="205"/>
        <end position="231"/>
    </location>
</feature>
<keyword evidence="15" id="KW-1185">Reference proteome</keyword>
<feature type="domain" description="G-protein coupled receptors family 1 profile" evidence="14">
    <location>
        <begin position="44"/>
        <end position="308"/>
    </location>
</feature>
<dbReference type="InterPro" id="IPR050125">
    <property type="entry name" value="GPCR_opsins"/>
</dbReference>
<keyword evidence="10" id="KW-0675">Receptor</keyword>
<dbReference type="InterPro" id="IPR017452">
    <property type="entry name" value="GPCR_Rhodpsn_7TM"/>
</dbReference>
<dbReference type="GO" id="GO:0004930">
    <property type="term" value="F:G protein-coupled receptor activity"/>
    <property type="evidence" value="ECO:0007669"/>
    <property type="project" value="UniProtKB-KW"/>
</dbReference>
<dbReference type="KEGG" id="aplc:110982350"/>
<dbReference type="GeneID" id="110982350"/>
<dbReference type="InterPro" id="IPR000276">
    <property type="entry name" value="GPCR_Rhodpsn"/>
</dbReference>
<organism evidence="15 16">
    <name type="scientific">Acanthaster planci</name>
    <name type="common">Crown-of-thorns starfish</name>
    <dbReference type="NCBI Taxonomy" id="133434"/>
    <lineage>
        <taxon>Eukaryota</taxon>
        <taxon>Metazoa</taxon>
        <taxon>Echinodermata</taxon>
        <taxon>Eleutherozoa</taxon>
        <taxon>Asterozoa</taxon>
        <taxon>Asteroidea</taxon>
        <taxon>Valvatacea</taxon>
        <taxon>Valvatida</taxon>
        <taxon>Acanthasteridae</taxon>
        <taxon>Acanthaster</taxon>
    </lineage>
</organism>
<dbReference type="SUPFAM" id="SSF81321">
    <property type="entry name" value="Family A G protein-coupled receptor-like"/>
    <property type="match status" value="1"/>
</dbReference>
<dbReference type="GO" id="GO:0007602">
    <property type="term" value="P:phototransduction"/>
    <property type="evidence" value="ECO:0007669"/>
    <property type="project" value="UniProtKB-KW"/>
</dbReference>
<feature type="region of interest" description="Disordered" evidence="12">
    <location>
        <begin position="444"/>
        <end position="467"/>
    </location>
</feature>
<dbReference type="Pfam" id="PF00001">
    <property type="entry name" value="7tm_1"/>
    <property type="match status" value="1"/>
</dbReference>
<feature type="transmembrane region" description="Helical" evidence="13">
    <location>
        <begin position="93"/>
        <end position="110"/>
    </location>
</feature>
<dbReference type="PROSITE" id="PS00238">
    <property type="entry name" value="OPSIN"/>
    <property type="match status" value="1"/>
</dbReference>
<keyword evidence="2" id="KW-0600">Photoreceptor protein</keyword>
<keyword evidence="9 13" id="KW-0472">Membrane</keyword>
<evidence type="ECO:0000256" key="4">
    <source>
        <dbReference type="ARBA" id="ARBA00022692"/>
    </source>
</evidence>
<evidence type="ECO:0000256" key="13">
    <source>
        <dbReference type="SAM" id="Phobius"/>
    </source>
</evidence>
<feature type="transmembrane region" description="Helical" evidence="13">
    <location>
        <begin position="64"/>
        <end position="87"/>
    </location>
</feature>
<evidence type="ECO:0000256" key="6">
    <source>
        <dbReference type="ARBA" id="ARBA00022989"/>
    </source>
</evidence>
<protein>
    <submittedName>
        <fullName evidence="16">Pinopsin-like</fullName>
    </submittedName>
</protein>
<dbReference type="InterPro" id="IPR027430">
    <property type="entry name" value="Retinal_BS"/>
</dbReference>
<evidence type="ECO:0000256" key="9">
    <source>
        <dbReference type="ARBA" id="ARBA00023136"/>
    </source>
</evidence>